<comment type="function">
    <text evidence="6">Cytochromes P450 are a group of heme-thiolate monooxygenases. They oxidize a variety of structurally unrelated compounds, including steroids, fatty acids, and xenobiotics.</text>
</comment>
<evidence type="ECO:0000256" key="7">
    <source>
        <dbReference type="RuleBase" id="RU000461"/>
    </source>
</evidence>
<evidence type="ECO:0000256" key="6">
    <source>
        <dbReference type="ARBA" id="ARBA00043906"/>
    </source>
</evidence>
<dbReference type="PRINTS" id="PR00385">
    <property type="entry name" value="P450"/>
</dbReference>
<keyword evidence="2 7" id="KW-0349">Heme</keyword>
<evidence type="ECO:0000256" key="2">
    <source>
        <dbReference type="ARBA" id="ARBA00022617"/>
    </source>
</evidence>
<evidence type="ECO:0000256" key="5">
    <source>
        <dbReference type="ARBA" id="ARBA00023004"/>
    </source>
</evidence>
<protein>
    <submittedName>
        <fullName evidence="10">Cytochrome P450 3A56</fullName>
    </submittedName>
</protein>
<evidence type="ECO:0000256" key="3">
    <source>
        <dbReference type="ARBA" id="ARBA00022723"/>
    </source>
</evidence>
<evidence type="ECO:0000313" key="9">
    <source>
        <dbReference type="Proteomes" id="UP000694888"/>
    </source>
</evidence>
<dbReference type="SUPFAM" id="SSF48264">
    <property type="entry name" value="Cytochrome P450"/>
    <property type="match status" value="1"/>
</dbReference>
<sequence length="519" mass="59018">MYVPVLGNVSDILLGVFLLILLLYWHVNRNLDVWERLGVPGPKPWPVLYHIPELRAGMGACLEKWEKEYGRSYGLYNFQTKSATLVTTDVNILNNVLVKDFSSFVDREYMETTTSSVVDGLFFQNGDTWKRNRHVLSPMFTGGKMRLMLPHIDDSASNLAQLFLDTHSKGQLIPVKLFAARYTSDVIAKTGFGLDVEAVTKEDSEFFHHIENFFQMGKLGFRVFRYLAFYFPKLMKIGSRLSSNVDPIVPEVENYFVSLAETSMNEKKKMKQKQGASSSKAVDMMDLMLEAEVTDDRKLTCNDHALTKKDIIGNSSILILAGFETTSSLLQALFYFLACYPDIQDKVIAEVDTVMAGRLKVEYDLLPKLVYTEQVINESLRSFPPSPSIARRCSETKTYGNITIPAGANVFIPIYKILRDPEYWPEPEKFDPDRFSAENKANHDPVAFLAFGFGPRQCVGKRLALMEVKVALCHILSRMKFVLNERTEPKEGQDVKQNHFFGFLIPEKPIHVDIVPRKA</sequence>
<dbReference type="GeneID" id="101861801"/>
<dbReference type="InterPro" id="IPR050705">
    <property type="entry name" value="Cytochrome_P450_3A"/>
</dbReference>
<dbReference type="Proteomes" id="UP000694888">
    <property type="component" value="Unplaced"/>
</dbReference>
<evidence type="ECO:0000313" key="10">
    <source>
        <dbReference type="RefSeq" id="XP_012936526.1"/>
    </source>
</evidence>
<gene>
    <name evidence="10" type="primary">LOC101861801</name>
</gene>
<name>A0ABM0ZXH3_APLCA</name>
<feature type="transmembrane region" description="Helical" evidence="8">
    <location>
        <begin position="6"/>
        <end position="27"/>
    </location>
</feature>
<keyword evidence="5 7" id="KW-0408">Iron</keyword>
<dbReference type="InterPro" id="IPR001128">
    <property type="entry name" value="Cyt_P450"/>
</dbReference>
<dbReference type="RefSeq" id="XP_012936526.1">
    <property type="nucleotide sequence ID" value="XM_013081072.2"/>
</dbReference>
<keyword evidence="4 7" id="KW-0560">Oxidoreductase</keyword>
<keyword evidence="8" id="KW-0472">Membrane</keyword>
<evidence type="ECO:0000256" key="1">
    <source>
        <dbReference type="ARBA" id="ARBA00010617"/>
    </source>
</evidence>
<keyword evidence="8" id="KW-1133">Transmembrane helix</keyword>
<proteinExistence type="inferred from homology"/>
<dbReference type="CDD" id="cd11055">
    <property type="entry name" value="CYP3A-like"/>
    <property type="match status" value="1"/>
</dbReference>
<dbReference type="InterPro" id="IPR002401">
    <property type="entry name" value="Cyt_P450_E_grp-I"/>
</dbReference>
<dbReference type="InterPro" id="IPR036396">
    <property type="entry name" value="Cyt_P450_sf"/>
</dbReference>
<dbReference type="PANTHER" id="PTHR24302">
    <property type="entry name" value="CYTOCHROME P450 FAMILY 3"/>
    <property type="match status" value="1"/>
</dbReference>
<keyword evidence="9" id="KW-1185">Reference proteome</keyword>
<organism evidence="9 10">
    <name type="scientific">Aplysia californica</name>
    <name type="common">California sea hare</name>
    <dbReference type="NCBI Taxonomy" id="6500"/>
    <lineage>
        <taxon>Eukaryota</taxon>
        <taxon>Metazoa</taxon>
        <taxon>Spiralia</taxon>
        <taxon>Lophotrochozoa</taxon>
        <taxon>Mollusca</taxon>
        <taxon>Gastropoda</taxon>
        <taxon>Heterobranchia</taxon>
        <taxon>Euthyneura</taxon>
        <taxon>Tectipleura</taxon>
        <taxon>Aplysiida</taxon>
        <taxon>Aplysioidea</taxon>
        <taxon>Aplysiidae</taxon>
        <taxon>Aplysia</taxon>
    </lineage>
</organism>
<dbReference type="Pfam" id="PF00067">
    <property type="entry name" value="p450"/>
    <property type="match status" value="1"/>
</dbReference>
<evidence type="ECO:0000256" key="8">
    <source>
        <dbReference type="SAM" id="Phobius"/>
    </source>
</evidence>
<keyword evidence="7" id="KW-0503">Monooxygenase</keyword>
<keyword evidence="3 7" id="KW-0479">Metal-binding</keyword>
<dbReference type="InterPro" id="IPR017972">
    <property type="entry name" value="Cyt_P450_CS"/>
</dbReference>
<evidence type="ECO:0000256" key="4">
    <source>
        <dbReference type="ARBA" id="ARBA00023002"/>
    </source>
</evidence>
<dbReference type="PRINTS" id="PR00463">
    <property type="entry name" value="EP450I"/>
</dbReference>
<keyword evidence="8" id="KW-0812">Transmembrane</keyword>
<dbReference type="PANTHER" id="PTHR24302:SF15">
    <property type="entry name" value="FATTY-ACID PEROXYGENASE"/>
    <property type="match status" value="1"/>
</dbReference>
<comment type="similarity">
    <text evidence="1 7">Belongs to the cytochrome P450 family.</text>
</comment>
<dbReference type="PROSITE" id="PS00086">
    <property type="entry name" value="CYTOCHROME_P450"/>
    <property type="match status" value="1"/>
</dbReference>
<accession>A0ABM0ZXH3</accession>
<dbReference type="Gene3D" id="1.10.630.10">
    <property type="entry name" value="Cytochrome P450"/>
    <property type="match status" value="1"/>
</dbReference>
<reference evidence="10" key="1">
    <citation type="submission" date="2025-08" db="UniProtKB">
        <authorList>
            <consortium name="RefSeq"/>
        </authorList>
    </citation>
    <scope>IDENTIFICATION</scope>
</reference>